<name>A0A840IAT9_9ACTN</name>
<dbReference type="GO" id="GO:0003677">
    <property type="term" value="F:DNA binding"/>
    <property type="evidence" value="ECO:0007669"/>
    <property type="project" value="UniProtKB-KW"/>
</dbReference>
<evidence type="ECO:0000256" key="2">
    <source>
        <dbReference type="ARBA" id="ARBA00023015"/>
    </source>
</evidence>
<proteinExistence type="inferred from homology"/>
<dbReference type="RefSeq" id="WP_183339479.1">
    <property type="nucleotide sequence ID" value="NZ_JACHNU010000001.1"/>
</dbReference>
<evidence type="ECO:0000256" key="1">
    <source>
        <dbReference type="ARBA" id="ARBA00009437"/>
    </source>
</evidence>
<dbReference type="SUPFAM" id="SSF53850">
    <property type="entry name" value="Periplasmic binding protein-like II"/>
    <property type="match status" value="1"/>
</dbReference>
<dbReference type="PROSITE" id="PS50931">
    <property type="entry name" value="HTH_LYSR"/>
    <property type="match status" value="1"/>
</dbReference>
<dbReference type="Gene3D" id="1.10.10.10">
    <property type="entry name" value="Winged helix-like DNA-binding domain superfamily/Winged helix DNA-binding domain"/>
    <property type="match status" value="1"/>
</dbReference>
<dbReference type="InterPro" id="IPR005119">
    <property type="entry name" value="LysR_subst-bd"/>
</dbReference>
<dbReference type="InterPro" id="IPR000847">
    <property type="entry name" value="LysR_HTH_N"/>
</dbReference>
<dbReference type="CDD" id="cd05466">
    <property type="entry name" value="PBP2_LTTR_substrate"/>
    <property type="match status" value="1"/>
</dbReference>
<dbReference type="InterPro" id="IPR036388">
    <property type="entry name" value="WH-like_DNA-bd_sf"/>
</dbReference>
<evidence type="ECO:0000256" key="3">
    <source>
        <dbReference type="ARBA" id="ARBA00023125"/>
    </source>
</evidence>
<dbReference type="GO" id="GO:0032993">
    <property type="term" value="C:protein-DNA complex"/>
    <property type="evidence" value="ECO:0007669"/>
    <property type="project" value="TreeGrafter"/>
</dbReference>
<dbReference type="GO" id="GO:0003700">
    <property type="term" value="F:DNA-binding transcription factor activity"/>
    <property type="evidence" value="ECO:0007669"/>
    <property type="project" value="InterPro"/>
</dbReference>
<dbReference type="PRINTS" id="PR00039">
    <property type="entry name" value="HTHLYSR"/>
</dbReference>
<comment type="caution">
    <text evidence="6">The sequence shown here is derived from an EMBL/GenBank/DDBJ whole genome shotgun (WGS) entry which is preliminary data.</text>
</comment>
<dbReference type="SUPFAM" id="SSF46785">
    <property type="entry name" value="Winged helix' DNA-binding domain"/>
    <property type="match status" value="1"/>
</dbReference>
<keyword evidence="2" id="KW-0805">Transcription regulation</keyword>
<dbReference type="FunFam" id="1.10.10.10:FF:000001">
    <property type="entry name" value="LysR family transcriptional regulator"/>
    <property type="match status" value="1"/>
</dbReference>
<evidence type="ECO:0000313" key="6">
    <source>
        <dbReference type="EMBL" id="MBB4661371.1"/>
    </source>
</evidence>
<keyword evidence="3 6" id="KW-0238">DNA-binding</keyword>
<evidence type="ECO:0000259" key="5">
    <source>
        <dbReference type="PROSITE" id="PS50931"/>
    </source>
</evidence>
<evidence type="ECO:0000256" key="4">
    <source>
        <dbReference type="ARBA" id="ARBA00023163"/>
    </source>
</evidence>
<dbReference type="PANTHER" id="PTHR30346">
    <property type="entry name" value="TRANSCRIPTIONAL DUAL REGULATOR HCAR-RELATED"/>
    <property type="match status" value="1"/>
</dbReference>
<organism evidence="6 7">
    <name type="scientific">Conexibacter arvalis</name>
    <dbReference type="NCBI Taxonomy" id="912552"/>
    <lineage>
        <taxon>Bacteria</taxon>
        <taxon>Bacillati</taxon>
        <taxon>Actinomycetota</taxon>
        <taxon>Thermoleophilia</taxon>
        <taxon>Solirubrobacterales</taxon>
        <taxon>Conexibacteraceae</taxon>
        <taxon>Conexibacter</taxon>
    </lineage>
</organism>
<evidence type="ECO:0000313" key="7">
    <source>
        <dbReference type="Proteomes" id="UP000585272"/>
    </source>
</evidence>
<dbReference type="Proteomes" id="UP000585272">
    <property type="component" value="Unassembled WGS sequence"/>
</dbReference>
<gene>
    <name evidence="6" type="ORF">BDZ31_000944</name>
</gene>
<feature type="domain" description="HTH lysR-type" evidence="5">
    <location>
        <begin position="1"/>
        <end position="58"/>
    </location>
</feature>
<reference evidence="6 7" key="1">
    <citation type="submission" date="2020-08" db="EMBL/GenBank/DDBJ databases">
        <title>Genomic Encyclopedia of Archaeal and Bacterial Type Strains, Phase II (KMG-II): from individual species to whole genera.</title>
        <authorList>
            <person name="Goeker M."/>
        </authorList>
    </citation>
    <scope>NUCLEOTIDE SEQUENCE [LARGE SCALE GENOMIC DNA]</scope>
    <source>
        <strain evidence="6 7">DSM 23288</strain>
    </source>
</reference>
<dbReference type="Pfam" id="PF03466">
    <property type="entry name" value="LysR_substrate"/>
    <property type="match status" value="1"/>
</dbReference>
<dbReference type="Gene3D" id="3.40.190.290">
    <property type="match status" value="1"/>
</dbReference>
<dbReference type="Pfam" id="PF00126">
    <property type="entry name" value="HTH_1"/>
    <property type="match status" value="1"/>
</dbReference>
<dbReference type="InterPro" id="IPR036390">
    <property type="entry name" value="WH_DNA-bd_sf"/>
</dbReference>
<dbReference type="PANTHER" id="PTHR30346:SF29">
    <property type="entry name" value="LYSR SUBSTRATE-BINDING"/>
    <property type="match status" value="1"/>
</dbReference>
<keyword evidence="4" id="KW-0804">Transcription</keyword>
<sequence length="310" mass="32950">MELRQLRYLVALADEGHFTRAAARSRVAQPALSQQIRKLEEELGVALVDRTTRRVALTAAGAALVARARRVLAELDAADAELQQLTGLLAGRLTIGITTTPGPLDLVPLLERFHARHPAVELVVREGLSVRLAAELRADALDVALLSGAAPEDRGRLELEPLAREPLVVALGPSHRLAGRRRIAMRELRDESFVAFREGATIREAVARAALDAGFAPRIAFEIQEVARARAIVAAGLGVAVLPRSDATAPGPPVATAALVKPALTHAISLAVRGGRRHAPAARALLALARETYGAGDRRRSRPAPSVDSS</sequence>
<protein>
    <submittedName>
        <fullName evidence="6">DNA-binding transcriptional LysR family regulator</fullName>
    </submittedName>
</protein>
<comment type="similarity">
    <text evidence="1">Belongs to the LysR transcriptional regulatory family.</text>
</comment>
<dbReference type="AlphaFoldDB" id="A0A840IAT9"/>
<keyword evidence="7" id="KW-1185">Reference proteome</keyword>
<dbReference type="EMBL" id="JACHNU010000001">
    <property type="protein sequence ID" value="MBB4661371.1"/>
    <property type="molecule type" value="Genomic_DNA"/>
</dbReference>
<accession>A0A840IAT9</accession>